<reference evidence="1 2" key="1">
    <citation type="submission" date="2021-12" db="EMBL/GenBank/DDBJ databases">
        <title>Discovery of the Pendulisporaceae a myxobacterial family with distinct sporulation behavior and unique specialized metabolism.</title>
        <authorList>
            <person name="Garcia R."/>
            <person name="Popoff A."/>
            <person name="Bader C.D."/>
            <person name="Loehr J."/>
            <person name="Walesch S."/>
            <person name="Walt C."/>
            <person name="Boldt J."/>
            <person name="Bunk B."/>
            <person name="Haeckl F.J.F.P.J."/>
            <person name="Gunesch A.P."/>
            <person name="Birkelbach J."/>
            <person name="Nuebel U."/>
            <person name="Pietschmann T."/>
            <person name="Bach T."/>
            <person name="Mueller R."/>
        </authorList>
    </citation>
    <scope>NUCLEOTIDE SEQUENCE [LARGE SCALE GENOMIC DNA]</scope>
    <source>
        <strain evidence="1 2">MSr11954</strain>
    </source>
</reference>
<dbReference type="Proteomes" id="UP001370348">
    <property type="component" value="Chromosome"/>
</dbReference>
<dbReference type="EMBL" id="CP089984">
    <property type="protein sequence ID" value="WXB19674.1"/>
    <property type="molecule type" value="Genomic_DNA"/>
</dbReference>
<evidence type="ECO:0000313" key="1">
    <source>
        <dbReference type="EMBL" id="WXB19674.1"/>
    </source>
</evidence>
<organism evidence="1 2">
    <name type="scientific">Pendulispora albinea</name>
    <dbReference type="NCBI Taxonomy" id="2741071"/>
    <lineage>
        <taxon>Bacteria</taxon>
        <taxon>Pseudomonadati</taxon>
        <taxon>Myxococcota</taxon>
        <taxon>Myxococcia</taxon>
        <taxon>Myxococcales</taxon>
        <taxon>Sorangiineae</taxon>
        <taxon>Pendulisporaceae</taxon>
        <taxon>Pendulispora</taxon>
    </lineage>
</organism>
<name>A0ABZ2MB02_9BACT</name>
<sequence>MTSLGCGAWASGPSRLSGSANGWAPSLLRRVRDRVGGSFLPVLLLLGGAAPMSVAKEAKAESPPAERPLRYTNTVGVQLNPRLGGDEFRIRYRRRLYEGGDSLLGRQNFAGAFGGVAIGAGALRPVIGFELQPLSVLSLGVAYNPVYYLDTFGVAQSYPSPGAHYGSSALGAPNDGPGGSYALFVHQLTLNASLQAKLGALFVRSAVRATHVHAELHGGDRVLYDPTSDVVVYRRGWVLQNDSDLGVFLSPKLLIGARHTLVATWYPRGAFGPGEPRDAHDSPTSRVGPLGSYTFFEGRGGVLDTASVSLVLQWYLAHRFRTGESSPAAVPLAGLAFSFSGDL</sequence>
<protein>
    <recommendedName>
        <fullName evidence="3">Transporter</fullName>
    </recommendedName>
</protein>
<gene>
    <name evidence="1" type="ORF">LZC94_20915</name>
</gene>
<dbReference type="RefSeq" id="WP_394829280.1">
    <property type="nucleotide sequence ID" value="NZ_CP089984.1"/>
</dbReference>
<evidence type="ECO:0008006" key="3">
    <source>
        <dbReference type="Google" id="ProtNLM"/>
    </source>
</evidence>
<evidence type="ECO:0000313" key="2">
    <source>
        <dbReference type="Proteomes" id="UP001370348"/>
    </source>
</evidence>
<accession>A0ABZ2MB02</accession>
<proteinExistence type="predicted"/>
<keyword evidence="2" id="KW-1185">Reference proteome</keyword>